<dbReference type="AlphaFoldDB" id="A0A401FVP4"/>
<evidence type="ECO:0000313" key="2">
    <source>
        <dbReference type="EMBL" id="GBC61052.1"/>
    </source>
</evidence>
<keyword evidence="3" id="KW-1185">Reference proteome</keyword>
<reference evidence="3" key="1">
    <citation type="submission" date="2017-11" db="EMBL/GenBank/DDBJ databases">
        <authorList>
            <person name="Watanabe M."/>
            <person name="Kojima H."/>
        </authorList>
    </citation>
    <scope>NUCLEOTIDE SEQUENCE [LARGE SCALE GENOMIC DNA]</scope>
    <source>
        <strain evidence="3">Tokyo 01</strain>
    </source>
</reference>
<name>A0A401FVP4_9BACT</name>
<reference evidence="3" key="2">
    <citation type="submission" date="2019-01" db="EMBL/GenBank/DDBJ databases">
        <title>Genome sequence of Desulfonema ishimotonii strain Tokyo 01.</title>
        <authorList>
            <person name="Fukui M."/>
        </authorList>
    </citation>
    <scope>NUCLEOTIDE SEQUENCE [LARGE SCALE GENOMIC DNA]</scope>
    <source>
        <strain evidence="3">Tokyo 01</strain>
    </source>
</reference>
<dbReference type="InterPro" id="IPR014795">
    <property type="entry name" value="TacA_1-like"/>
</dbReference>
<comment type="caution">
    <text evidence="2">The sequence shown here is derived from an EMBL/GenBank/DDBJ whole genome shotgun (WGS) entry which is preliminary data.</text>
</comment>
<accession>A0A401FVP4</accession>
<keyword evidence="1" id="KW-1277">Toxin-antitoxin system</keyword>
<dbReference type="Proteomes" id="UP000288096">
    <property type="component" value="Unassembled WGS sequence"/>
</dbReference>
<dbReference type="Pfam" id="PF08681">
    <property type="entry name" value="TacA1"/>
    <property type="match status" value="1"/>
</dbReference>
<proteinExistence type="predicted"/>
<dbReference type="EMBL" id="BEXT01000001">
    <property type="protein sequence ID" value="GBC61052.1"/>
    <property type="molecule type" value="Genomic_DNA"/>
</dbReference>
<evidence type="ECO:0000313" key="3">
    <source>
        <dbReference type="Proteomes" id="UP000288096"/>
    </source>
</evidence>
<evidence type="ECO:0000256" key="1">
    <source>
        <dbReference type="ARBA" id="ARBA00022649"/>
    </source>
</evidence>
<gene>
    <name evidence="2" type="ORF">DENIS_2012</name>
</gene>
<organism evidence="2 3">
    <name type="scientific">Desulfonema ishimotonii</name>
    <dbReference type="NCBI Taxonomy" id="45657"/>
    <lineage>
        <taxon>Bacteria</taxon>
        <taxon>Pseudomonadati</taxon>
        <taxon>Thermodesulfobacteriota</taxon>
        <taxon>Desulfobacteria</taxon>
        <taxon>Desulfobacterales</taxon>
        <taxon>Desulfococcaceae</taxon>
        <taxon>Desulfonema</taxon>
    </lineage>
</organism>
<sequence length="95" mass="11078">MFHLVAAEFGLCAGFAAFMTCKQKIRSSTENKREINMKLPKKIVFTAEITGEDLADQRFFVLDDEKWKKFQKILNRPARVLPGLKRLMDEKSPWE</sequence>
<protein>
    <submittedName>
        <fullName evidence="2">Uncharacterized protein</fullName>
    </submittedName>
</protein>